<accession>A0A518BIP8</accession>
<evidence type="ECO:0000313" key="3">
    <source>
        <dbReference type="Proteomes" id="UP000316921"/>
    </source>
</evidence>
<feature type="signal peptide" evidence="1">
    <location>
        <begin position="1"/>
        <end position="20"/>
    </location>
</feature>
<dbReference type="KEGG" id="pbap:Pla133_19110"/>
<reference evidence="2 3" key="1">
    <citation type="submission" date="2019-02" db="EMBL/GenBank/DDBJ databases">
        <title>Deep-cultivation of Planctomycetes and their phenomic and genomic characterization uncovers novel biology.</title>
        <authorList>
            <person name="Wiegand S."/>
            <person name="Jogler M."/>
            <person name="Boedeker C."/>
            <person name="Pinto D."/>
            <person name="Vollmers J."/>
            <person name="Rivas-Marin E."/>
            <person name="Kohn T."/>
            <person name="Peeters S.H."/>
            <person name="Heuer A."/>
            <person name="Rast P."/>
            <person name="Oberbeckmann S."/>
            <person name="Bunk B."/>
            <person name="Jeske O."/>
            <person name="Meyerdierks A."/>
            <person name="Storesund J.E."/>
            <person name="Kallscheuer N."/>
            <person name="Luecker S."/>
            <person name="Lage O.M."/>
            <person name="Pohl T."/>
            <person name="Merkel B.J."/>
            <person name="Hornburger P."/>
            <person name="Mueller R.-W."/>
            <person name="Bruemmer F."/>
            <person name="Labrenz M."/>
            <person name="Spormann A.M."/>
            <person name="Op den Camp H."/>
            <person name="Overmann J."/>
            <person name="Amann R."/>
            <person name="Jetten M.S.M."/>
            <person name="Mascher T."/>
            <person name="Medema M.H."/>
            <person name="Devos D.P."/>
            <person name="Kaster A.-K."/>
            <person name="Ovreas L."/>
            <person name="Rohde M."/>
            <person name="Galperin M.Y."/>
            <person name="Jogler C."/>
        </authorList>
    </citation>
    <scope>NUCLEOTIDE SEQUENCE [LARGE SCALE GENOMIC DNA]</scope>
    <source>
        <strain evidence="2 3">Pla133</strain>
    </source>
</reference>
<dbReference type="EMBL" id="CP036287">
    <property type="protein sequence ID" value="QDU66835.1"/>
    <property type="molecule type" value="Genomic_DNA"/>
</dbReference>
<feature type="chain" id="PRO_5021825077" description="HEAT repeat protein" evidence="1">
    <location>
        <begin position="21"/>
        <end position="347"/>
    </location>
</feature>
<gene>
    <name evidence="2" type="ORF">Pla133_19110</name>
</gene>
<evidence type="ECO:0000313" key="2">
    <source>
        <dbReference type="EMBL" id="QDU66835.1"/>
    </source>
</evidence>
<keyword evidence="1" id="KW-0732">Signal</keyword>
<dbReference type="Proteomes" id="UP000316921">
    <property type="component" value="Chromosome"/>
</dbReference>
<evidence type="ECO:0008006" key="4">
    <source>
        <dbReference type="Google" id="ProtNLM"/>
    </source>
</evidence>
<organism evidence="2 3">
    <name type="scientific">Engelhardtia mirabilis</name>
    <dbReference type="NCBI Taxonomy" id="2528011"/>
    <lineage>
        <taxon>Bacteria</taxon>
        <taxon>Pseudomonadati</taxon>
        <taxon>Planctomycetota</taxon>
        <taxon>Planctomycetia</taxon>
        <taxon>Planctomycetia incertae sedis</taxon>
        <taxon>Engelhardtia</taxon>
    </lineage>
</organism>
<keyword evidence="3" id="KW-1185">Reference proteome</keyword>
<evidence type="ECO:0000256" key="1">
    <source>
        <dbReference type="SAM" id="SignalP"/>
    </source>
</evidence>
<proteinExistence type="predicted"/>
<protein>
    <recommendedName>
        <fullName evidence="4">HEAT repeat protein</fullName>
    </recommendedName>
</protein>
<sequence length="347" mass="37272" precursor="true">MQLAALSLVALLLSASPLPRQEPPIAAVDTWGLRSVDRATVVAALGWALGDISELDRDAALARLQALEGVAEVSLMEMLGPGERIVMVGIREVGRPQRRLLPEPDGDARLDPALVAAYDRSMELLGEAIEAGVWGEDHVDGYSLSKYEQRRAVELQAVAIAQRQTATVARTLRESADAHHRAAAAWALAFGADKALVARELARAASDPDSSVRNNATRALGVLVDHAIAHPELELSIDPEPFVQMLDSIEWTDLNKASFLLLSLTARHDEVLYAELRATALDGLADIARWSSKGHAYPAVVTLGRLAGVDDETIRARIAEASGVDDRRALAEEFLARAEAGATAARR</sequence>
<dbReference type="InterPro" id="IPR016024">
    <property type="entry name" value="ARM-type_fold"/>
</dbReference>
<dbReference type="AlphaFoldDB" id="A0A518BIP8"/>
<dbReference type="Gene3D" id="1.25.10.10">
    <property type="entry name" value="Leucine-rich Repeat Variant"/>
    <property type="match status" value="1"/>
</dbReference>
<name>A0A518BIP8_9BACT</name>
<dbReference type="SUPFAM" id="SSF48371">
    <property type="entry name" value="ARM repeat"/>
    <property type="match status" value="1"/>
</dbReference>
<dbReference type="RefSeq" id="WP_145064638.1">
    <property type="nucleotide sequence ID" value="NZ_CP036287.1"/>
</dbReference>
<dbReference type="InterPro" id="IPR011989">
    <property type="entry name" value="ARM-like"/>
</dbReference>